<keyword evidence="4 8" id="KW-0808">Transferase</keyword>
<evidence type="ECO:0000256" key="3">
    <source>
        <dbReference type="ARBA" id="ARBA00012239"/>
    </source>
</evidence>
<comment type="cofactor">
    <cofactor evidence="1 7">
        <name>pyridoxal 5'-phosphate</name>
        <dbReference type="ChEBI" id="CHEBI:597326"/>
    </cofactor>
</comment>
<dbReference type="EC" id="2.8.1.7" evidence="3 8"/>
<dbReference type="Proteomes" id="UP000225740">
    <property type="component" value="Unassembled WGS sequence"/>
</dbReference>
<evidence type="ECO:0000256" key="2">
    <source>
        <dbReference type="ARBA" id="ARBA00010447"/>
    </source>
</evidence>
<dbReference type="InterPro" id="IPR000192">
    <property type="entry name" value="Aminotrans_V_dom"/>
</dbReference>
<comment type="function">
    <text evidence="8">Catalyzes the removal of elemental sulfur and selenium atoms from L-cysteine, L-cystine, L-selenocysteine, and L-selenocystine to produce L-alanine.</text>
</comment>
<evidence type="ECO:0000259" key="9">
    <source>
        <dbReference type="Pfam" id="PF00266"/>
    </source>
</evidence>
<dbReference type="EMBL" id="NIZW01000018">
    <property type="protein sequence ID" value="PHQ33258.1"/>
    <property type="molecule type" value="Genomic_DNA"/>
</dbReference>
<dbReference type="PANTHER" id="PTHR43586">
    <property type="entry name" value="CYSTEINE DESULFURASE"/>
    <property type="match status" value="1"/>
</dbReference>
<dbReference type="CDD" id="cd06453">
    <property type="entry name" value="SufS_like"/>
    <property type="match status" value="1"/>
</dbReference>
<dbReference type="InterPro" id="IPR015422">
    <property type="entry name" value="PyrdxlP-dep_Trfase_small"/>
</dbReference>
<evidence type="ECO:0000256" key="7">
    <source>
        <dbReference type="RuleBase" id="RU004504"/>
    </source>
</evidence>
<dbReference type="NCBIfam" id="TIGR01979">
    <property type="entry name" value="sufS"/>
    <property type="match status" value="1"/>
</dbReference>
<dbReference type="Gene3D" id="3.90.1150.10">
    <property type="entry name" value="Aspartate Aminotransferase, domain 1"/>
    <property type="match status" value="1"/>
</dbReference>
<dbReference type="InterPro" id="IPR020578">
    <property type="entry name" value="Aminotrans_V_PyrdxlP_BS"/>
</dbReference>
<comment type="catalytic activity">
    <reaction evidence="6 8">
        <text>(sulfur carrier)-H + L-cysteine = (sulfur carrier)-SH + L-alanine</text>
        <dbReference type="Rhea" id="RHEA:43892"/>
        <dbReference type="Rhea" id="RHEA-COMP:14737"/>
        <dbReference type="Rhea" id="RHEA-COMP:14739"/>
        <dbReference type="ChEBI" id="CHEBI:29917"/>
        <dbReference type="ChEBI" id="CHEBI:35235"/>
        <dbReference type="ChEBI" id="CHEBI:57972"/>
        <dbReference type="ChEBI" id="CHEBI:64428"/>
        <dbReference type="EC" id="2.8.1.7"/>
    </reaction>
</comment>
<keyword evidence="11" id="KW-1185">Reference proteome</keyword>
<evidence type="ECO:0000256" key="1">
    <source>
        <dbReference type="ARBA" id="ARBA00001933"/>
    </source>
</evidence>
<evidence type="ECO:0000256" key="8">
    <source>
        <dbReference type="RuleBase" id="RU004506"/>
    </source>
</evidence>
<accession>A0A2G1W2J5</accession>
<protein>
    <recommendedName>
        <fullName evidence="3 8">Cysteine desulfurase</fullName>
        <ecNumber evidence="3 8">2.8.1.7</ecNumber>
    </recommendedName>
</protein>
<dbReference type="InterPro" id="IPR015424">
    <property type="entry name" value="PyrdxlP-dep_Trfase"/>
</dbReference>
<dbReference type="SUPFAM" id="SSF53383">
    <property type="entry name" value="PLP-dependent transferases"/>
    <property type="match status" value="1"/>
</dbReference>
<proteinExistence type="inferred from homology"/>
<evidence type="ECO:0000313" key="10">
    <source>
        <dbReference type="EMBL" id="PHQ33258.1"/>
    </source>
</evidence>
<keyword evidence="5 8" id="KW-0663">Pyridoxal phosphate</keyword>
<organism evidence="10 11">
    <name type="scientific">Rhodopirellula bahusiensis</name>
    <dbReference type="NCBI Taxonomy" id="2014065"/>
    <lineage>
        <taxon>Bacteria</taxon>
        <taxon>Pseudomonadati</taxon>
        <taxon>Planctomycetota</taxon>
        <taxon>Planctomycetia</taxon>
        <taxon>Pirellulales</taxon>
        <taxon>Pirellulaceae</taxon>
        <taxon>Rhodopirellula</taxon>
    </lineage>
</organism>
<dbReference type="RefSeq" id="WP_099262654.1">
    <property type="nucleotide sequence ID" value="NZ_NIZW01000018.1"/>
</dbReference>
<dbReference type="Pfam" id="PF00266">
    <property type="entry name" value="Aminotran_5"/>
    <property type="match status" value="1"/>
</dbReference>
<comment type="similarity">
    <text evidence="2 8">Belongs to the class-V pyridoxal-phosphate-dependent aminotransferase family. Csd subfamily.</text>
</comment>
<comment type="caution">
    <text evidence="10">The sequence shown here is derived from an EMBL/GenBank/DDBJ whole genome shotgun (WGS) entry which is preliminary data.</text>
</comment>
<name>A0A2G1W2J5_9BACT</name>
<sequence>MIPLDIEAVRGDFPILQKPLPKGLPLVYLDSGASAQKPQCVIDKEREVYENYYANAYRGVYRFGAIVDEELEGAREKVRQFIRAEHSDEIVFTSGCTMSLNLVASGWGKRNLKAGDEILINEMEHHANFVPWQQLAAQTGATCRFLPLTDDGRLEMARIGEVLSDKTKIVAVTGMSNMLGTLNPIDELAKKAHDAGAVIVVDGAQSVPHEHTDVVASGIDFLAFSGHKLYGPSGVGVLYGKRELLEQTAPILFGGHMIDRVYKDHSTWASSPAKFEAGTIQIAQAIALGAAIDYMGTLGMDKVQEHERNVLEYAYNRLQEIPGMRIYGPGVEHRGAITSFTIDGAHPEDLAQLLDRKGVFVRHGHHCTMPLHDLLGVSATVRASFGVYNSRDDVDALMDAIQFACQRLRLT</sequence>
<feature type="domain" description="Aminotransferase class V" evidence="9">
    <location>
        <begin position="27"/>
        <end position="397"/>
    </location>
</feature>
<dbReference type="GeneID" id="90610507"/>
<evidence type="ECO:0000256" key="6">
    <source>
        <dbReference type="ARBA" id="ARBA00050776"/>
    </source>
</evidence>
<dbReference type="GO" id="GO:0006534">
    <property type="term" value="P:cysteine metabolic process"/>
    <property type="evidence" value="ECO:0007669"/>
    <property type="project" value="UniProtKB-UniRule"/>
</dbReference>
<dbReference type="AlphaFoldDB" id="A0A2G1W2J5"/>
<evidence type="ECO:0000256" key="4">
    <source>
        <dbReference type="ARBA" id="ARBA00022679"/>
    </source>
</evidence>
<dbReference type="OrthoDB" id="9804366at2"/>
<dbReference type="GO" id="GO:0031071">
    <property type="term" value="F:cysteine desulfurase activity"/>
    <property type="evidence" value="ECO:0007669"/>
    <property type="project" value="UniProtKB-UniRule"/>
</dbReference>
<dbReference type="InterPro" id="IPR015421">
    <property type="entry name" value="PyrdxlP-dep_Trfase_major"/>
</dbReference>
<dbReference type="PROSITE" id="PS00595">
    <property type="entry name" value="AA_TRANSFER_CLASS_5"/>
    <property type="match status" value="1"/>
</dbReference>
<dbReference type="Gene3D" id="3.40.640.10">
    <property type="entry name" value="Type I PLP-dependent aspartate aminotransferase-like (Major domain)"/>
    <property type="match status" value="1"/>
</dbReference>
<evidence type="ECO:0000313" key="11">
    <source>
        <dbReference type="Proteomes" id="UP000225740"/>
    </source>
</evidence>
<gene>
    <name evidence="10" type="ORF">CEE69_21230</name>
</gene>
<dbReference type="InterPro" id="IPR010970">
    <property type="entry name" value="Cys_dSase_SufS"/>
</dbReference>
<dbReference type="PANTHER" id="PTHR43586:SF8">
    <property type="entry name" value="CYSTEINE DESULFURASE 1, CHLOROPLASTIC"/>
    <property type="match status" value="1"/>
</dbReference>
<dbReference type="GO" id="GO:0030170">
    <property type="term" value="F:pyridoxal phosphate binding"/>
    <property type="evidence" value="ECO:0007669"/>
    <property type="project" value="UniProtKB-UniRule"/>
</dbReference>
<reference evidence="10 11" key="1">
    <citation type="submission" date="2017-06" db="EMBL/GenBank/DDBJ databases">
        <title>Description of Rhodopirellula bahusiensis sp. nov.</title>
        <authorList>
            <person name="Kizina J."/>
            <person name="Harder J."/>
        </authorList>
    </citation>
    <scope>NUCLEOTIDE SEQUENCE [LARGE SCALE GENOMIC DNA]</scope>
    <source>
        <strain evidence="10 11">SWK21</strain>
    </source>
</reference>
<evidence type="ECO:0000256" key="5">
    <source>
        <dbReference type="ARBA" id="ARBA00022898"/>
    </source>
</evidence>